<name>A0AAN6XRS2_9PEZI</name>
<dbReference type="AlphaFoldDB" id="A0AAN6XRS2"/>
<dbReference type="Proteomes" id="UP001303160">
    <property type="component" value="Unassembled WGS sequence"/>
</dbReference>
<accession>A0AAN6XRS2</accession>
<dbReference type="PANTHER" id="PTHR42037:SF1">
    <property type="match status" value="1"/>
</dbReference>
<evidence type="ECO:0000313" key="2">
    <source>
        <dbReference type="Proteomes" id="UP001303160"/>
    </source>
</evidence>
<dbReference type="Pfam" id="PF14441">
    <property type="entry name" value="OTT_1508_deam"/>
    <property type="match status" value="1"/>
</dbReference>
<evidence type="ECO:0000313" key="1">
    <source>
        <dbReference type="EMBL" id="KAK4204541.1"/>
    </source>
</evidence>
<sequence length="519" mass="58254">MTLLETDPIPLDKKQARRLYEPLILLCCLYTLFSHAENGVRTPDLGNSVDGGSQSTFFCFVNKLSLVCDSERGGDTVTAFGLLQTGSIEYRFTSNQRTTSGFESAKRYVKGILGVLGAAQDDAIRDARRSPEDSAIFSTIIRQVLQFTRPRITEYHIEHQFAKNLDFCINACTDSDFATTLVNLKSLAEATLDSDLSDTQFAVHGQRLLRAVSIAYNNPLYKDYLRERTREDREGANKTPWTELYHGLGRLHAYTNAVATFITARHRWPELFDPGFQVTYIPSSTPSDSPTIRRSSSGIIARLTEDPDTLALFPRTRNSSSRGPAHLEDLIGELDRKILRKIKSCEPIVHAEVHLADHILREARGNPELRFFNEATFGRYIGSSKPTCRLCHFYFSAPFNSAAGRIQVRPTSHNYYHNWRVPYIYAEDGDAARHARKELMDWLIRNVKPEAARTVVERCAVKKGHDSNTYPSVPDTESLWSGQAGYAGSQAGSLEPTRRLGSMEEIISQMGGMRLGIGQ</sequence>
<keyword evidence="2" id="KW-1185">Reference proteome</keyword>
<reference evidence="1" key="1">
    <citation type="journal article" date="2023" name="Mol. Phylogenet. Evol.">
        <title>Genome-scale phylogeny and comparative genomics of the fungal order Sordariales.</title>
        <authorList>
            <person name="Hensen N."/>
            <person name="Bonometti L."/>
            <person name="Westerberg I."/>
            <person name="Brannstrom I.O."/>
            <person name="Guillou S."/>
            <person name="Cros-Aarteil S."/>
            <person name="Calhoun S."/>
            <person name="Haridas S."/>
            <person name="Kuo A."/>
            <person name="Mondo S."/>
            <person name="Pangilinan J."/>
            <person name="Riley R."/>
            <person name="LaButti K."/>
            <person name="Andreopoulos B."/>
            <person name="Lipzen A."/>
            <person name="Chen C."/>
            <person name="Yan M."/>
            <person name="Daum C."/>
            <person name="Ng V."/>
            <person name="Clum A."/>
            <person name="Steindorff A."/>
            <person name="Ohm R.A."/>
            <person name="Martin F."/>
            <person name="Silar P."/>
            <person name="Natvig D.O."/>
            <person name="Lalanne C."/>
            <person name="Gautier V."/>
            <person name="Ament-Velasquez S.L."/>
            <person name="Kruys A."/>
            <person name="Hutchinson M.I."/>
            <person name="Powell A.J."/>
            <person name="Barry K."/>
            <person name="Miller A.N."/>
            <person name="Grigoriev I.V."/>
            <person name="Debuchy R."/>
            <person name="Gladieux P."/>
            <person name="Hiltunen Thoren M."/>
            <person name="Johannesson H."/>
        </authorList>
    </citation>
    <scope>NUCLEOTIDE SEQUENCE</scope>
    <source>
        <strain evidence="1">CBS 315.58</strain>
    </source>
</reference>
<protein>
    <submittedName>
        <fullName evidence="1">Uncharacterized protein</fullName>
    </submittedName>
</protein>
<organism evidence="1 2">
    <name type="scientific">Triangularia verruculosa</name>
    <dbReference type="NCBI Taxonomy" id="2587418"/>
    <lineage>
        <taxon>Eukaryota</taxon>
        <taxon>Fungi</taxon>
        <taxon>Dikarya</taxon>
        <taxon>Ascomycota</taxon>
        <taxon>Pezizomycotina</taxon>
        <taxon>Sordariomycetes</taxon>
        <taxon>Sordariomycetidae</taxon>
        <taxon>Sordariales</taxon>
        <taxon>Podosporaceae</taxon>
        <taxon>Triangularia</taxon>
    </lineage>
</organism>
<dbReference type="PANTHER" id="PTHR42037">
    <property type="match status" value="1"/>
</dbReference>
<dbReference type="EMBL" id="MU863881">
    <property type="protein sequence ID" value="KAK4204541.1"/>
    <property type="molecule type" value="Genomic_DNA"/>
</dbReference>
<reference evidence="1" key="2">
    <citation type="submission" date="2023-05" db="EMBL/GenBank/DDBJ databases">
        <authorList>
            <consortium name="Lawrence Berkeley National Laboratory"/>
            <person name="Steindorff A."/>
            <person name="Hensen N."/>
            <person name="Bonometti L."/>
            <person name="Westerberg I."/>
            <person name="Brannstrom I.O."/>
            <person name="Guillou S."/>
            <person name="Cros-Aarteil S."/>
            <person name="Calhoun S."/>
            <person name="Haridas S."/>
            <person name="Kuo A."/>
            <person name="Mondo S."/>
            <person name="Pangilinan J."/>
            <person name="Riley R."/>
            <person name="Labutti K."/>
            <person name="Andreopoulos B."/>
            <person name="Lipzen A."/>
            <person name="Chen C."/>
            <person name="Yanf M."/>
            <person name="Daum C."/>
            <person name="Ng V."/>
            <person name="Clum A."/>
            <person name="Ohm R."/>
            <person name="Martin F."/>
            <person name="Silar P."/>
            <person name="Natvig D."/>
            <person name="Lalanne C."/>
            <person name="Gautier V."/>
            <person name="Ament-Velasquez S.L."/>
            <person name="Kruys A."/>
            <person name="Hutchinson M.I."/>
            <person name="Powell A.J."/>
            <person name="Barry K."/>
            <person name="Miller A.N."/>
            <person name="Grigoriev I.V."/>
            <person name="Debuchy R."/>
            <person name="Gladieux P."/>
            <person name="Thoren M.H."/>
            <person name="Johannesson H."/>
        </authorList>
    </citation>
    <scope>NUCLEOTIDE SEQUENCE</scope>
    <source>
        <strain evidence="1">CBS 315.58</strain>
    </source>
</reference>
<gene>
    <name evidence="1" type="ORF">QBC40DRAFT_216763</name>
</gene>
<dbReference type="InterPro" id="IPR027796">
    <property type="entry name" value="OTT_1508_deam-like"/>
</dbReference>
<proteinExistence type="predicted"/>
<comment type="caution">
    <text evidence="1">The sequence shown here is derived from an EMBL/GenBank/DDBJ whole genome shotgun (WGS) entry which is preliminary data.</text>
</comment>